<evidence type="ECO:0000313" key="8">
    <source>
        <dbReference type="Proteomes" id="UP000546701"/>
    </source>
</evidence>
<evidence type="ECO:0000256" key="1">
    <source>
        <dbReference type="ARBA" id="ARBA00004370"/>
    </source>
</evidence>
<reference evidence="7 8" key="1">
    <citation type="submission" date="2020-08" db="EMBL/GenBank/DDBJ databases">
        <title>Genomic Encyclopedia of Type Strains, Phase IV (KMG-IV): sequencing the most valuable type-strain genomes for metagenomic binning, comparative biology and taxonomic classification.</title>
        <authorList>
            <person name="Goeker M."/>
        </authorList>
    </citation>
    <scope>NUCLEOTIDE SEQUENCE [LARGE SCALE GENOMIC DNA]</scope>
    <source>
        <strain evidence="7 8">DSM 103336</strain>
    </source>
</reference>
<dbReference type="AlphaFoldDB" id="A0A7W9BV20"/>
<organism evidence="7 8">
    <name type="scientific">Sphingomonas prati</name>
    <dbReference type="NCBI Taxonomy" id="1843237"/>
    <lineage>
        <taxon>Bacteria</taxon>
        <taxon>Pseudomonadati</taxon>
        <taxon>Pseudomonadota</taxon>
        <taxon>Alphaproteobacteria</taxon>
        <taxon>Sphingomonadales</taxon>
        <taxon>Sphingomonadaceae</taxon>
        <taxon>Sphingomonas</taxon>
    </lineage>
</organism>
<dbReference type="PANTHER" id="PTHR12219">
    <property type="entry name" value="NADH-UBIQUINONE OXIDOREDUCTASE"/>
    <property type="match status" value="1"/>
</dbReference>
<dbReference type="GO" id="GO:0016020">
    <property type="term" value="C:membrane"/>
    <property type="evidence" value="ECO:0007669"/>
    <property type="project" value="UniProtKB-SubCell"/>
</dbReference>
<keyword evidence="2" id="KW-0813">Transport</keyword>
<dbReference type="Pfam" id="PF04800">
    <property type="entry name" value="NDUS4"/>
    <property type="match status" value="1"/>
</dbReference>
<evidence type="ECO:0000313" key="7">
    <source>
        <dbReference type="EMBL" id="MBB5730635.1"/>
    </source>
</evidence>
<proteinExistence type="predicted"/>
<dbReference type="Proteomes" id="UP000546701">
    <property type="component" value="Unassembled WGS sequence"/>
</dbReference>
<evidence type="ECO:0000256" key="3">
    <source>
        <dbReference type="ARBA" id="ARBA00022660"/>
    </source>
</evidence>
<dbReference type="RefSeq" id="WP_157177690.1">
    <property type="nucleotide sequence ID" value="NZ_BMJP01000006.1"/>
</dbReference>
<comment type="subcellular location">
    <subcellularLocation>
        <location evidence="1">Membrane</location>
    </subcellularLocation>
</comment>
<dbReference type="InterPro" id="IPR006885">
    <property type="entry name" value="NADH_UbQ_FeS_4_mit-like"/>
</dbReference>
<dbReference type="OrthoDB" id="9799572at2"/>
<sequence>MGKARIYQRAKSAMSSGLARTGQWVLEHEPAERKVPDPLTGWAGSGDTNGQISLTFPTLEAAQAYAARNGLETTIIPMQPRKLKLQAYSDNFQ</sequence>
<comment type="caution">
    <text evidence="7">The sequence shown here is derived from an EMBL/GenBank/DDBJ whole genome shotgun (WGS) entry which is preliminary data.</text>
</comment>
<dbReference type="PANTHER" id="PTHR12219:SF8">
    <property type="entry name" value="NADH DEHYDROGENASE [UBIQUINONE] IRON-SULFUR PROTEIN 4, MITOCHONDRIAL"/>
    <property type="match status" value="1"/>
</dbReference>
<keyword evidence="3" id="KW-0679">Respiratory chain</keyword>
<dbReference type="GO" id="GO:0022900">
    <property type="term" value="P:electron transport chain"/>
    <property type="evidence" value="ECO:0007669"/>
    <property type="project" value="InterPro"/>
</dbReference>
<evidence type="ECO:0008006" key="9">
    <source>
        <dbReference type="Google" id="ProtNLM"/>
    </source>
</evidence>
<accession>A0A7W9BV20</accession>
<gene>
    <name evidence="7" type="ORF">FHS99_003141</name>
</gene>
<name>A0A7W9BV20_9SPHN</name>
<protein>
    <recommendedName>
        <fullName evidence="9">ETC complex I subunit</fullName>
    </recommendedName>
</protein>
<keyword evidence="4" id="KW-0809">Transit peptide</keyword>
<keyword evidence="5" id="KW-0249">Electron transport</keyword>
<dbReference type="InterPro" id="IPR038532">
    <property type="entry name" value="NDUFS4-like_sf"/>
</dbReference>
<keyword evidence="8" id="KW-1185">Reference proteome</keyword>
<dbReference type="EMBL" id="JACIJR010000008">
    <property type="protein sequence ID" value="MBB5730635.1"/>
    <property type="molecule type" value="Genomic_DNA"/>
</dbReference>
<evidence type="ECO:0000256" key="4">
    <source>
        <dbReference type="ARBA" id="ARBA00022946"/>
    </source>
</evidence>
<evidence type="ECO:0000256" key="2">
    <source>
        <dbReference type="ARBA" id="ARBA00022448"/>
    </source>
</evidence>
<evidence type="ECO:0000256" key="6">
    <source>
        <dbReference type="ARBA" id="ARBA00023136"/>
    </source>
</evidence>
<dbReference type="Gene3D" id="3.30.160.190">
    <property type="entry name" value="atu1810 like domain"/>
    <property type="match status" value="1"/>
</dbReference>
<evidence type="ECO:0000256" key="5">
    <source>
        <dbReference type="ARBA" id="ARBA00022982"/>
    </source>
</evidence>
<keyword evidence="6" id="KW-0472">Membrane</keyword>